<dbReference type="Proteomes" id="UP000030641">
    <property type="component" value="Unassembled WGS sequence"/>
</dbReference>
<dbReference type="GeneID" id="25368449"/>
<evidence type="ECO:0000313" key="1">
    <source>
        <dbReference type="EMBL" id="KEQ98373.1"/>
    </source>
</evidence>
<protein>
    <submittedName>
        <fullName evidence="1">Uncharacterized protein</fullName>
    </submittedName>
</protein>
<evidence type="ECO:0000313" key="2">
    <source>
        <dbReference type="Proteomes" id="UP000030641"/>
    </source>
</evidence>
<dbReference type="HOGENOM" id="CLU_1981234_0_0_1"/>
<dbReference type="RefSeq" id="XP_013347063.1">
    <property type="nucleotide sequence ID" value="XM_013491609.1"/>
</dbReference>
<dbReference type="InParanoid" id="A0A074YKL6"/>
<dbReference type="OrthoDB" id="10328649at2759"/>
<proteinExistence type="predicted"/>
<sequence>MSFHNASGCTFLALLIGSPHIRIYLATLGGYFALSPIPSFSSVPSLQFSTPSPQHTYVEESKVAHNCQPTGIHEYRLEITMLREMSIYLWLHKVLLRWLRLFIVPSSSRVSTHGPTHLRQIIAPAR</sequence>
<dbReference type="AlphaFoldDB" id="A0A074YKL6"/>
<name>A0A074YKL6_AURSE</name>
<dbReference type="EMBL" id="KL584752">
    <property type="protein sequence ID" value="KEQ98373.1"/>
    <property type="molecule type" value="Genomic_DNA"/>
</dbReference>
<gene>
    <name evidence="1" type="ORF">AUEXF2481DRAFT_481689</name>
</gene>
<keyword evidence="2" id="KW-1185">Reference proteome</keyword>
<organism evidence="1 2">
    <name type="scientific">Aureobasidium subglaciale (strain EXF-2481)</name>
    <name type="common">Aureobasidium pullulans var. subglaciale</name>
    <dbReference type="NCBI Taxonomy" id="1043005"/>
    <lineage>
        <taxon>Eukaryota</taxon>
        <taxon>Fungi</taxon>
        <taxon>Dikarya</taxon>
        <taxon>Ascomycota</taxon>
        <taxon>Pezizomycotina</taxon>
        <taxon>Dothideomycetes</taxon>
        <taxon>Dothideomycetidae</taxon>
        <taxon>Dothideales</taxon>
        <taxon>Saccotheciaceae</taxon>
        <taxon>Aureobasidium</taxon>
    </lineage>
</organism>
<accession>A0A074YKL6</accession>
<reference evidence="1 2" key="1">
    <citation type="journal article" date="2014" name="BMC Genomics">
        <title>Genome sequencing of four Aureobasidium pullulans varieties: biotechnological potential, stress tolerance, and description of new species.</title>
        <authorList>
            <person name="Gostin Ar C."/>
            <person name="Ohm R.A."/>
            <person name="Kogej T."/>
            <person name="Sonjak S."/>
            <person name="Turk M."/>
            <person name="Zajc J."/>
            <person name="Zalar P."/>
            <person name="Grube M."/>
            <person name="Sun H."/>
            <person name="Han J."/>
            <person name="Sharma A."/>
            <person name="Chiniquy J."/>
            <person name="Ngan C.Y."/>
            <person name="Lipzen A."/>
            <person name="Barry K."/>
            <person name="Grigoriev I.V."/>
            <person name="Gunde-Cimerman N."/>
        </authorList>
    </citation>
    <scope>NUCLEOTIDE SEQUENCE [LARGE SCALE GENOMIC DNA]</scope>
    <source>
        <strain evidence="1 2">EXF-2481</strain>
    </source>
</reference>